<sequence length="333" mass="37297">MTENEITSGKKISVLVVDDEKSILKLIQRLVRQEGYDCLIASNGLEAITVMEETVVDVVITDIAMPKMDGIELTKQIKENYSADVIMMTGYFKDLSYENAVTKGAKDFIQKPFSTKEFQIRLNRVIKERETNQELKKSLERMNEIVDGVINSLSLTVDARDPYTAGHQKRVAQLAIEIARSMGLGKTQISSIRMAGILHDLGKIAIPAEILSKPSMLSDIEFRLIKTHPQVGYDILKNINFPTPVARIVHQHHERMDGSGYPLGLAGDDILPEARILMVADVVEAMFSHRPYRPGLGMDKALAEIKKNRGKFYDPDVVDACLKTMAENFKFDG</sequence>
<reference evidence="5 6" key="1">
    <citation type="submission" date="2018-06" db="EMBL/GenBank/DDBJ databases">
        <title>Complete Genome Sequence of Desulfobacter hydrogenophilus (DSM3380).</title>
        <authorList>
            <person name="Marietou A."/>
            <person name="Schreiber L."/>
            <person name="Marshall I."/>
            <person name="Jorgensen B."/>
        </authorList>
    </citation>
    <scope>NUCLEOTIDE SEQUENCE [LARGE SCALE GENOMIC DNA]</scope>
    <source>
        <strain evidence="5 6">DSM 3380</strain>
    </source>
</reference>
<evidence type="ECO:0000313" key="5">
    <source>
        <dbReference type="EMBL" id="RAM02912.1"/>
    </source>
</evidence>
<dbReference type="AlphaFoldDB" id="A0A328FHG2"/>
<evidence type="ECO:0000259" key="2">
    <source>
        <dbReference type="PROSITE" id="PS50110"/>
    </source>
</evidence>
<feature type="modified residue" description="4-aspartylphosphate" evidence="1">
    <location>
        <position position="62"/>
    </location>
</feature>
<dbReference type="SMART" id="SM00448">
    <property type="entry name" value="REC"/>
    <property type="match status" value="1"/>
</dbReference>
<dbReference type="PROSITE" id="PS51832">
    <property type="entry name" value="HD_GYP"/>
    <property type="match status" value="1"/>
</dbReference>
<name>A0A328FHG2_9BACT</name>
<dbReference type="SUPFAM" id="SSF52172">
    <property type="entry name" value="CheY-like"/>
    <property type="match status" value="1"/>
</dbReference>
<dbReference type="Gene3D" id="3.40.50.2300">
    <property type="match status" value="1"/>
</dbReference>
<proteinExistence type="predicted"/>
<dbReference type="CDD" id="cd17536">
    <property type="entry name" value="REC_YesN-like"/>
    <property type="match status" value="1"/>
</dbReference>
<dbReference type="OrthoDB" id="9764337at2"/>
<evidence type="ECO:0000313" key="4">
    <source>
        <dbReference type="EMBL" id="QBH11699.1"/>
    </source>
</evidence>
<gene>
    <name evidence="5" type="ORF">DO021_05785</name>
    <name evidence="4" type="ORF">EYB58_01415</name>
</gene>
<dbReference type="NCBIfam" id="TIGR00277">
    <property type="entry name" value="HDIG"/>
    <property type="match status" value="1"/>
</dbReference>
<protein>
    <submittedName>
        <fullName evidence="4 5">Response regulator</fullName>
    </submittedName>
</protein>
<dbReference type="InterPro" id="IPR037522">
    <property type="entry name" value="HD_GYP_dom"/>
</dbReference>
<dbReference type="Proteomes" id="UP000248798">
    <property type="component" value="Unassembled WGS sequence"/>
</dbReference>
<keyword evidence="1" id="KW-0597">Phosphoprotein</keyword>
<dbReference type="PANTHER" id="PTHR45228:SF1">
    <property type="entry name" value="CYCLIC DI-GMP PHOSPHODIESTERASE TM_0186"/>
    <property type="match status" value="1"/>
</dbReference>
<dbReference type="EMBL" id="CP036313">
    <property type="protein sequence ID" value="QBH11699.1"/>
    <property type="molecule type" value="Genomic_DNA"/>
</dbReference>
<dbReference type="InterPro" id="IPR001789">
    <property type="entry name" value="Sig_transdc_resp-reg_receiver"/>
</dbReference>
<dbReference type="GO" id="GO:0000160">
    <property type="term" value="P:phosphorelay signal transduction system"/>
    <property type="evidence" value="ECO:0007669"/>
    <property type="project" value="InterPro"/>
</dbReference>
<organism evidence="5 6">
    <name type="scientific">Desulfobacter hydrogenophilus</name>
    <dbReference type="NCBI Taxonomy" id="2291"/>
    <lineage>
        <taxon>Bacteria</taxon>
        <taxon>Pseudomonadati</taxon>
        <taxon>Thermodesulfobacteriota</taxon>
        <taxon>Desulfobacteria</taxon>
        <taxon>Desulfobacterales</taxon>
        <taxon>Desulfobacteraceae</taxon>
        <taxon>Desulfobacter</taxon>
    </lineage>
</organism>
<evidence type="ECO:0000259" key="3">
    <source>
        <dbReference type="PROSITE" id="PS51832"/>
    </source>
</evidence>
<dbReference type="InterPro" id="IPR011006">
    <property type="entry name" value="CheY-like_superfamily"/>
</dbReference>
<dbReference type="Proteomes" id="UP000293902">
    <property type="component" value="Chromosome"/>
</dbReference>
<dbReference type="EMBL" id="QLNI01000009">
    <property type="protein sequence ID" value="RAM02912.1"/>
    <property type="molecule type" value="Genomic_DNA"/>
</dbReference>
<dbReference type="Gene3D" id="1.10.3210.10">
    <property type="entry name" value="Hypothetical protein af1432"/>
    <property type="match status" value="1"/>
</dbReference>
<accession>A0A328FHG2</accession>
<evidence type="ECO:0000313" key="7">
    <source>
        <dbReference type="Proteomes" id="UP000293902"/>
    </source>
</evidence>
<dbReference type="PANTHER" id="PTHR45228">
    <property type="entry name" value="CYCLIC DI-GMP PHOSPHODIESTERASE TM_0186-RELATED"/>
    <property type="match status" value="1"/>
</dbReference>
<dbReference type="PROSITE" id="PS50110">
    <property type="entry name" value="RESPONSE_REGULATORY"/>
    <property type="match status" value="1"/>
</dbReference>
<dbReference type="Pfam" id="PF13487">
    <property type="entry name" value="HD_5"/>
    <property type="match status" value="1"/>
</dbReference>
<dbReference type="SUPFAM" id="SSF109604">
    <property type="entry name" value="HD-domain/PDEase-like"/>
    <property type="match status" value="1"/>
</dbReference>
<reference evidence="4 7" key="2">
    <citation type="submission" date="2019-02" db="EMBL/GenBank/DDBJ databases">
        <title>Complete genome sequence of Desulfobacter hydrogenophilus AcRS1.</title>
        <authorList>
            <person name="Marietou A."/>
            <person name="Lund M.B."/>
            <person name="Marshall I.P.G."/>
            <person name="Schreiber L."/>
            <person name="Jorgensen B."/>
        </authorList>
    </citation>
    <scope>NUCLEOTIDE SEQUENCE [LARGE SCALE GENOMIC DNA]</scope>
    <source>
        <strain evidence="4 7">AcRS1</strain>
    </source>
</reference>
<dbReference type="InterPro" id="IPR052020">
    <property type="entry name" value="Cyclic_di-GMP/3'3'-cGAMP_PDE"/>
</dbReference>
<evidence type="ECO:0000256" key="1">
    <source>
        <dbReference type="PROSITE-ProRule" id="PRU00169"/>
    </source>
</evidence>
<feature type="domain" description="Response regulatory" evidence="2">
    <location>
        <begin position="13"/>
        <end position="126"/>
    </location>
</feature>
<dbReference type="InterPro" id="IPR003607">
    <property type="entry name" value="HD/PDEase_dom"/>
</dbReference>
<dbReference type="InterPro" id="IPR006675">
    <property type="entry name" value="HDIG_dom"/>
</dbReference>
<dbReference type="RefSeq" id="WP_111954636.1">
    <property type="nucleotide sequence ID" value="NZ_CP036313.1"/>
</dbReference>
<feature type="domain" description="HD-GYP" evidence="3">
    <location>
        <begin position="142"/>
        <end position="333"/>
    </location>
</feature>
<evidence type="ECO:0000313" key="6">
    <source>
        <dbReference type="Proteomes" id="UP000248798"/>
    </source>
</evidence>
<dbReference type="CDD" id="cd00077">
    <property type="entry name" value="HDc"/>
    <property type="match status" value="1"/>
</dbReference>
<dbReference type="Pfam" id="PF00072">
    <property type="entry name" value="Response_reg"/>
    <property type="match status" value="1"/>
</dbReference>
<dbReference type="SMART" id="SM00471">
    <property type="entry name" value="HDc"/>
    <property type="match status" value="1"/>
</dbReference>
<keyword evidence="7" id="KW-1185">Reference proteome</keyword>